<dbReference type="PANTHER" id="PTHR43266:SF2">
    <property type="entry name" value="MAJOR FACILITATOR SUPERFAMILY (MFS) PROFILE DOMAIN-CONTAINING PROTEIN"/>
    <property type="match status" value="1"/>
</dbReference>
<comment type="subcellular location">
    <subcellularLocation>
        <location evidence="1">Cell membrane</location>
        <topology evidence="1">Multi-pass membrane protein</topology>
    </subcellularLocation>
</comment>
<dbReference type="RefSeq" id="WP_154373896.1">
    <property type="nucleotide sequence ID" value="NZ_WKJJ01000006.1"/>
</dbReference>
<dbReference type="Pfam" id="PF07690">
    <property type="entry name" value="MFS_1"/>
    <property type="match status" value="1"/>
</dbReference>
<keyword evidence="9" id="KW-1185">Reference proteome</keyword>
<feature type="transmembrane region" description="Helical" evidence="7">
    <location>
        <begin position="360"/>
        <end position="379"/>
    </location>
</feature>
<sequence length="442" mass="47769">MTTHNTDEMDDTVPGGVATLIVTRGLSSIGATMFSFGLDIWIYRKTGSYAVFAYFAVLIALPNLVLAPIAGALVDRYNKKTILMACELVSIVAILLVALQHGRGVLDLYTVAVAIFMLSVVGSVRWIAMGVAISLLVPPRARDRVNTLQQSFEGGVMLTGPLLGTAVLTYFGLDTVIAADLASSLLAAASLAFIAAERFHLKEAQAKPRRHFWSEVTFGCRWIWGEPVLRRLLLFIVGYNFAAGLFTTTSTPYLLSFTSDKMLGASLAFEGGGALLVGGLLARWGRLLSPERRVVLAAASFGLLMLAWGLARRDTLVLVLSMAAGVLTTMLIAALQTTWQNRVPVAIQGKVFATRRMVSNALLPLSILISVPVSERMFMPLLQSWPGADALWGSGQTGALGMMLSIVGVALFVGCYFYHRHGGLYPVRHDKRISNLKSKESI</sequence>
<evidence type="ECO:0000256" key="4">
    <source>
        <dbReference type="ARBA" id="ARBA00022692"/>
    </source>
</evidence>
<dbReference type="Gene3D" id="1.20.1250.20">
    <property type="entry name" value="MFS general substrate transporter like domains"/>
    <property type="match status" value="1"/>
</dbReference>
<evidence type="ECO:0000313" key="8">
    <source>
        <dbReference type="EMBL" id="MRV72399.1"/>
    </source>
</evidence>
<feature type="transmembrane region" description="Helical" evidence="7">
    <location>
        <begin position="49"/>
        <end position="74"/>
    </location>
</feature>
<comment type="caution">
    <text evidence="8">The sequence shown here is derived from an EMBL/GenBank/DDBJ whole genome shotgun (WGS) entry which is preliminary data.</text>
</comment>
<evidence type="ECO:0000256" key="5">
    <source>
        <dbReference type="ARBA" id="ARBA00022989"/>
    </source>
</evidence>
<feature type="transmembrane region" description="Helical" evidence="7">
    <location>
        <begin position="81"/>
        <end position="99"/>
    </location>
</feature>
<dbReference type="EMBL" id="WKJJ01000006">
    <property type="protein sequence ID" value="MRV72399.1"/>
    <property type="molecule type" value="Genomic_DNA"/>
</dbReference>
<keyword evidence="5 7" id="KW-1133">Transmembrane helix</keyword>
<feature type="transmembrane region" description="Helical" evidence="7">
    <location>
        <begin position="294"/>
        <end position="311"/>
    </location>
</feature>
<feature type="transmembrane region" description="Helical" evidence="7">
    <location>
        <begin position="150"/>
        <end position="171"/>
    </location>
</feature>
<evidence type="ECO:0000313" key="9">
    <source>
        <dbReference type="Proteomes" id="UP000446768"/>
    </source>
</evidence>
<evidence type="ECO:0000256" key="7">
    <source>
        <dbReference type="SAM" id="Phobius"/>
    </source>
</evidence>
<keyword evidence="6 7" id="KW-0472">Membrane</keyword>
<accession>A0A7X2IM60</accession>
<dbReference type="InterPro" id="IPR011701">
    <property type="entry name" value="MFS"/>
</dbReference>
<dbReference type="PANTHER" id="PTHR43266">
    <property type="entry name" value="MACROLIDE-EFFLUX PROTEIN"/>
    <property type="match status" value="1"/>
</dbReference>
<organism evidence="8 9">
    <name type="scientific">Pseudoduganella rivuli</name>
    <dbReference type="NCBI Taxonomy" id="2666085"/>
    <lineage>
        <taxon>Bacteria</taxon>
        <taxon>Pseudomonadati</taxon>
        <taxon>Pseudomonadota</taxon>
        <taxon>Betaproteobacteria</taxon>
        <taxon>Burkholderiales</taxon>
        <taxon>Oxalobacteraceae</taxon>
        <taxon>Telluria group</taxon>
        <taxon>Pseudoduganella</taxon>
    </lineage>
</organism>
<protein>
    <submittedName>
        <fullName evidence="8">MFS transporter</fullName>
    </submittedName>
</protein>
<feature type="transmembrane region" description="Helical" evidence="7">
    <location>
        <begin position="177"/>
        <end position="196"/>
    </location>
</feature>
<evidence type="ECO:0000256" key="3">
    <source>
        <dbReference type="ARBA" id="ARBA00022475"/>
    </source>
</evidence>
<dbReference type="Proteomes" id="UP000446768">
    <property type="component" value="Unassembled WGS sequence"/>
</dbReference>
<feature type="transmembrane region" description="Helical" evidence="7">
    <location>
        <begin position="21"/>
        <end position="43"/>
    </location>
</feature>
<dbReference type="InterPro" id="IPR036259">
    <property type="entry name" value="MFS_trans_sf"/>
</dbReference>
<feature type="transmembrane region" description="Helical" evidence="7">
    <location>
        <begin position="399"/>
        <end position="418"/>
    </location>
</feature>
<keyword evidence="2" id="KW-0813">Transport</keyword>
<name>A0A7X2IM60_9BURK</name>
<dbReference type="GO" id="GO:0022857">
    <property type="term" value="F:transmembrane transporter activity"/>
    <property type="evidence" value="ECO:0007669"/>
    <property type="project" value="InterPro"/>
</dbReference>
<keyword evidence="4 7" id="KW-0812">Transmembrane</keyword>
<evidence type="ECO:0000256" key="2">
    <source>
        <dbReference type="ARBA" id="ARBA00022448"/>
    </source>
</evidence>
<dbReference type="CDD" id="cd06173">
    <property type="entry name" value="MFS_MefA_like"/>
    <property type="match status" value="1"/>
</dbReference>
<feature type="transmembrane region" description="Helical" evidence="7">
    <location>
        <begin position="111"/>
        <end position="138"/>
    </location>
</feature>
<keyword evidence="3" id="KW-1003">Cell membrane</keyword>
<evidence type="ECO:0000256" key="1">
    <source>
        <dbReference type="ARBA" id="ARBA00004651"/>
    </source>
</evidence>
<dbReference type="SUPFAM" id="SSF103473">
    <property type="entry name" value="MFS general substrate transporter"/>
    <property type="match status" value="1"/>
</dbReference>
<evidence type="ECO:0000256" key="6">
    <source>
        <dbReference type="ARBA" id="ARBA00023136"/>
    </source>
</evidence>
<proteinExistence type="predicted"/>
<feature type="transmembrane region" description="Helical" evidence="7">
    <location>
        <begin position="317"/>
        <end position="339"/>
    </location>
</feature>
<reference evidence="8 9" key="1">
    <citation type="submission" date="2019-11" db="EMBL/GenBank/DDBJ databases">
        <title>Novel species isolated from a subtropical stream in China.</title>
        <authorList>
            <person name="Lu H."/>
        </authorList>
    </citation>
    <scope>NUCLEOTIDE SEQUENCE [LARGE SCALE GENOMIC DNA]</scope>
    <source>
        <strain evidence="8 9">FT92W</strain>
    </source>
</reference>
<dbReference type="AlphaFoldDB" id="A0A7X2IM60"/>
<gene>
    <name evidence="8" type="ORF">GJ700_11830</name>
</gene>
<feature type="transmembrane region" description="Helical" evidence="7">
    <location>
        <begin position="262"/>
        <end position="282"/>
    </location>
</feature>
<dbReference type="GO" id="GO:0005886">
    <property type="term" value="C:plasma membrane"/>
    <property type="evidence" value="ECO:0007669"/>
    <property type="project" value="UniProtKB-SubCell"/>
</dbReference>
<feature type="transmembrane region" description="Helical" evidence="7">
    <location>
        <begin position="232"/>
        <end position="256"/>
    </location>
</feature>